<dbReference type="KEGG" id="vg:40079032"/>
<feature type="transmembrane region" description="Helical" evidence="1">
    <location>
        <begin position="6"/>
        <end position="27"/>
    </location>
</feature>
<protein>
    <submittedName>
        <fullName evidence="2">Uncharacterized protein</fullName>
    </submittedName>
</protein>
<dbReference type="GeneID" id="40079032"/>
<keyword evidence="1" id="KW-1133">Transmembrane helix</keyword>
<dbReference type="RefSeq" id="YP_009603166.1">
    <property type="nucleotide sequence ID" value="NC_041948.1"/>
</dbReference>
<sequence>MDLWEYFYGAALIGLGVMFIVGVINMLRKPDPQHIHEWSNWGFDFNSTNIFAFRMCTDSSCKETEYEIVDRVSLREEGLRKAYKDARQEL</sequence>
<name>A0A0U3TIK3_9CAUD</name>
<gene>
    <name evidence="2" type="primary">77</name>
    <name evidence="2" type="ORF">CIRCUM_77</name>
</gene>
<dbReference type="Proteomes" id="UP000222527">
    <property type="component" value="Segment"/>
</dbReference>
<evidence type="ECO:0000256" key="1">
    <source>
        <dbReference type="SAM" id="Phobius"/>
    </source>
</evidence>
<keyword evidence="1" id="KW-0812">Transmembrane</keyword>
<reference evidence="2 3" key="1">
    <citation type="submission" date="2015-11" db="EMBL/GenBank/DDBJ databases">
        <authorList>
            <person name="Aziz R.M."/>
            <person name="Carl E.L."/>
            <person name="Farooq M.A."/>
            <person name="Gal B."/>
            <person name="Garcia Martinez K."/>
            <person name="Mathew K.J."/>
            <person name="Obando D.J."/>
            <person name="Robinson K.M."/>
            <person name="Robinson M.D."/>
            <person name="Sanders L.M."/>
            <person name="Silva M.P."/>
            <person name="Tasnim L."/>
            <person name="Vo M."/>
            <person name="Vo Q.D."/>
            <person name="Simon S.E."/>
            <person name="Hughes L.E."/>
            <person name="Benjamin R.C."/>
            <person name="Bradley K.W."/>
            <person name="Asai D.J."/>
            <person name="Bowman C.A."/>
            <person name="Russell D.A."/>
            <person name="Pope W.H."/>
            <person name="Jacobs-Sera D."/>
            <person name="Hendrix R.W."/>
            <person name="Hatfull G.F."/>
        </authorList>
    </citation>
    <scope>NUCLEOTIDE SEQUENCE [LARGE SCALE GENOMIC DNA]</scope>
</reference>
<keyword evidence="3" id="KW-1185">Reference proteome</keyword>
<dbReference type="OrthoDB" id="32911at10239"/>
<keyword evidence="1" id="KW-0472">Membrane</keyword>
<evidence type="ECO:0000313" key="2">
    <source>
        <dbReference type="EMBL" id="ALY08761.1"/>
    </source>
</evidence>
<accession>A0A0U3TIK3</accession>
<proteinExistence type="predicted"/>
<evidence type="ECO:0000313" key="3">
    <source>
        <dbReference type="Proteomes" id="UP000222527"/>
    </source>
</evidence>
<dbReference type="EMBL" id="KU160642">
    <property type="protein sequence ID" value="ALY08761.1"/>
    <property type="molecule type" value="Genomic_DNA"/>
</dbReference>
<organism evidence="2 3">
    <name type="scientific">Arthrobacter phage Circum</name>
    <dbReference type="NCBI Taxonomy" id="1772295"/>
    <lineage>
        <taxon>Viruses</taxon>
        <taxon>Duplodnaviria</taxon>
        <taxon>Heunggongvirae</taxon>
        <taxon>Uroviricota</taxon>
        <taxon>Caudoviricetes</taxon>
        <taxon>Mudcatvirus</taxon>
        <taxon>Mudcatvirus circum</taxon>
    </lineage>
</organism>